<dbReference type="Pfam" id="PF00583">
    <property type="entry name" value="Acetyltransf_1"/>
    <property type="match status" value="1"/>
</dbReference>
<evidence type="ECO:0000313" key="3">
    <source>
        <dbReference type="Proteomes" id="UP000044616"/>
    </source>
</evidence>
<dbReference type="EMBL" id="CCEH01000021">
    <property type="protein sequence ID" value="CDR28985.1"/>
    <property type="molecule type" value="Genomic_DNA"/>
</dbReference>
<name>A0A077UKA4_9STAP</name>
<evidence type="ECO:0000259" key="1">
    <source>
        <dbReference type="PROSITE" id="PS51186"/>
    </source>
</evidence>
<reference evidence="2 3" key="1">
    <citation type="submission" date="2014-05" db="EMBL/GenBank/DDBJ databases">
        <authorList>
            <person name="Aslett A.Martin."/>
            <person name="De Silva Nishadi"/>
        </authorList>
    </citation>
    <scope>NUCLEOTIDE SEQUENCE [LARGE SCALE GENOMIC DNA]</scope>
</reference>
<accession>A0A077UKA4</accession>
<dbReference type="GO" id="GO:0016747">
    <property type="term" value="F:acyltransferase activity, transferring groups other than amino-acyl groups"/>
    <property type="evidence" value="ECO:0007669"/>
    <property type="project" value="InterPro"/>
</dbReference>
<proteinExistence type="predicted"/>
<keyword evidence="2" id="KW-0808">Transferase</keyword>
<dbReference type="AlphaFoldDB" id="A0A077UKA4"/>
<protein>
    <submittedName>
        <fullName evidence="2">Putative acetyltransferase</fullName>
    </submittedName>
</protein>
<organism evidence="2 3">
    <name type="scientific">Staphylococcus schweitzeri</name>
    <dbReference type="NCBI Taxonomy" id="1654388"/>
    <lineage>
        <taxon>Bacteria</taxon>
        <taxon>Bacillati</taxon>
        <taxon>Bacillota</taxon>
        <taxon>Bacilli</taxon>
        <taxon>Bacillales</taxon>
        <taxon>Staphylococcaceae</taxon>
        <taxon>Staphylococcus</taxon>
    </lineage>
</organism>
<dbReference type="PROSITE" id="PS51186">
    <property type="entry name" value="GNAT"/>
    <property type="match status" value="1"/>
</dbReference>
<sequence>MRALNKNERDYIHQIANIHELLLTETESGYRCTSLSVALRFEMICSRLKYSNDKIYIVENDSQLCAFIWGHFNSEKQIVSIELLYVEPQYRNRRLAARLKCGIESWAKSIKAKQVVSTVHKDNVTMISLNKRLGYQLSHVKMYKDIE</sequence>
<dbReference type="RefSeq" id="WP_047531710.1">
    <property type="nucleotide sequence ID" value="NZ_CCEH01000021.1"/>
</dbReference>
<dbReference type="CDD" id="cd04301">
    <property type="entry name" value="NAT_SF"/>
    <property type="match status" value="1"/>
</dbReference>
<dbReference type="InterPro" id="IPR016181">
    <property type="entry name" value="Acyl_CoA_acyltransferase"/>
</dbReference>
<feature type="domain" description="N-acetyltransferase" evidence="1">
    <location>
        <begin position="1"/>
        <end position="147"/>
    </location>
</feature>
<dbReference type="Proteomes" id="UP000044616">
    <property type="component" value="Unassembled WGS sequence"/>
</dbReference>
<dbReference type="InterPro" id="IPR000182">
    <property type="entry name" value="GNAT_dom"/>
</dbReference>
<dbReference type="Gene3D" id="3.40.630.30">
    <property type="match status" value="1"/>
</dbReference>
<dbReference type="SUPFAM" id="SSF55729">
    <property type="entry name" value="Acyl-CoA N-acyltransferases (Nat)"/>
    <property type="match status" value="1"/>
</dbReference>
<gene>
    <name evidence="2" type="ORF">ERS140147_02174</name>
</gene>
<evidence type="ECO:0000313" key="2">
    <source>
        <dbReference type="EMBL" id="CDR28985.1"/>
    </source>
</evidence>